<evidence type="ECO:0000313" key="3">
    <source>
        <dbReference type="EMBL" id="BAM38838.1"/>
    </source>
</evidence>
<feature type="compositionally biased region" description="Basic and acidic residues" evidence="1">
    <location>
        <begin position="70"/>
        <end position="81"/>
    </location>
</feature>
<evidence type="ECO:0000256" key="2">
    <source>
        <dbReference type="SAM" id="SignalP"/>
    </source>
</evidence>
<name>J4C7D3_THEOR</name>
<feature type="region of interest" description="Disordered" evidence="1">
    <location>
        <begin position="70"/>
        <end position="103"/>
    </location>
</feature>
<sequence>MITVKKSLVLLLISNFVGDIISSSPSSILVKAVEPPSPIPTPSPRKIARKQCHGNCDCARYSHYDVPKSLKSFGESEERPPLPKKRRTVPKIPNEPPALPPRNYKKKELVENPVYASIKPSKSKPAFNPYSTKETFYTSYGFPVEQDLYEYNPYGEPIYSEIDAGNFTKEHAPAGYSEHIYSEPYELPAPPKTKYQKFKDNAGKKLGSLKKSAKGVFAIKSNKPKESAEKTKKGATGVTLKLTKKSLGAKKVSAESPSETQEKINKATKELLREADKLASKLNESTRPRFYDAKGSTSSAAKGTKYKTKRELKKTYTGFSDIGRDFSGEARNLRKAAKAKLQGAKDDVKEGFDKFKDDLKTSALKGSESVASDIADQIGDFGNAKSKLTMETFRK</sequence>
<feature type="signal peptide" evidence="2">
    <location>
        <begin position="1"/>
        <end position="22"/>
    </location>
</feature>
<proteinExistence type="predicted"/>
<dbReference type="VEuPathDB" id="PiroplasmaDB:TOT_010000306"/>
<dbReference type="OrthoDB" id="10446220at2759"/>
<gene>
    <name evidence="3" type="ORF">TOT_010000306</name>
</gene>
<organism evidence="3 4">
    <name type="scientific">Theileria orientalis strain Shintoku</name>
    <dbReference type="NCBI Taxonomy" id="869250"/>
    <lineage>
        <taxon>Eukaryota</taxon>
        <taxon>Sar</taxon>
        <taxon>Alveolata</taxon>
        <taxon>Apicomplexa</taxon>
        <taxon>Aconoidasida</taxon>
        <taxon>Piroplasmida</taxon>
        <taxon>Theileriidae</taxon>
        <taxon>Theileria</taxon>
    </lineage>
</organism>
<keyword evidence="4" id="KW-1185">Reference proteome</keyword>
<dbReference type="Proteomes" id="UP000003786">
    <property type="component" value="Chromosome 1"/>
</dbReference>
<feature type="chain" id="PRO_5003778591" evidence="2">
    <location>
        <begin position="23"/>
        <end position="395"/>
    </location>
</feature>
<dbReference type="KEGG" id="tot:TOT_010000306"/>
<evidence type="ECO:0000256" key="1">
    <source>
        <dbReference type="SAM" id="MobiDB-lite"/>
    </source>
</evidence>
<dbReference type="AlphaFoldDB" id="J4C7D3"/>
<accession>J4C7D3</accession>
<dbReference type="EMBL" id="AP011946">
    <property type="protein sequence ID" value="BAM38838.1"/>
    <property type="molecule type" value="Genomic_DNA"/>
</dbReference>
<dbReference type="RefSeq" id="XP_009689139.1">
    <property type="nucleotide sequence ID" value="XM_009690844.1"/>
</dbReference>
<dbReference type="GeneID" id="20713233"/>
<evidence type="ECO:0000313" key="4">
    <source>
        <dbReference type="Proteomes" id="UP000003786"/>
    </source>
</evidence>
<reference evidence="3 4" key="1">
    <citation type="journal article" date="2012" name="MBio">
        <title>Comparative genome analysis of three eukaryotic parasites with differing abilities to transform leukocytes reveals key mediators of Theileria-induced leukocyte transformation.</title>
        <authorList>
            <person name="Hayashida K."/>
            <person name="Hara Y."/>
            <person name="Abe T."/>
            <person name="Yamasaki C."/>
            <person name="Toyoda A."/>
            <person name="Kosuge T."/>
            <person name="Suzuki Y."/>
            <person name="Sato Y."/>
            <person name="Kawashima S."/>
            <person name="Katayama T."/>
            <person name="Wakaguri H."/>
            <person name="Inoue N."/>
            <person name="Homma K."/>
            <person name="Tada-Umezaki M."/>
            <person name="Yagi Y."/>
            <person name="Fujii Y."/>
            <person name="Habara T."/>
            <person name="Kanehisa M."/>
            <person name="Watanabe H."/>
            <person name="Ito K."/>
            <person name="Gojobori T."/>
            <person name="Sugawara H."/>
            <person name="Imanishi T."/>
            <person name="Weir W."/>
            <person name="Gardner M."/>
            <person name="Pain A."/>
            <person name="Shiels B."/>
            <person name="Hattori M."/>
            <person name="Nene V."/>
            <person name="Sugimoto C."/>
        </authorList>
    </citation>
    <scope>NUCLEOTIDE SEQUENCE [LARGE SCALE GENOMIC DNA]</scope>
    <source>
        <strain evidence="3 4">Shintoku</strain>
    </source>
</reference>
<keyword evidence="2" id="KW-0732">Signal</keyword>
<protein>
    <submittedName>
        <fullName evidence="3">Uncharacterized protein</fullName>
    </submittedName>
</protein>